<comment type="caution">
    <text evidence="3">The sequence shown here is derived from an EMBL/GenBank/DDBJ whole genome shotgun (WGS) entry which is preliminary data.</text>
</comment>
<reference evidence="3 4" key="1">
    <citation type="submission" date="2024-04" db="EMBL/GenBank/DDBJ databases">
        <title>Tritrichomonas musculus Genome.</title>
        <authorList>
            <person name="Alves-Ferreira E."/>
            <person name="Grigg M."/>
            <person name="Lorenzi H."/>
            <person name="Galac M."/>
        </authorList>
    </citation>
    <scope>NUCLEOTIDE SEQUENCE [LARGE SCALE GENOMIC DNA]</scope>
    <source>
        <strain evidence="3 4">EAF2021</strain>
    </source>
</reference>
<dbReference type="Pfam" id="PF07714">
    <property type="entry name" value="PK_Tyr_Ser-Thr"/>
    <property type="match status" value="1"/>
</dbReference>
<evidence type="ECO:0000259" key="2">
    <source>
        <dbReference type="PROSITE" id="PS50011"/>
    </source>
</evidence>
<dbReference type="SUPFAM" id="SSF56112">
    <property type="entry name" value="Protein kinase-like (PK-like)"/>
    <property type="match status" value="1"/>
</dbReference>
<dbReference type="Gene3D" id="1.10.510.10">
    <property type="entry name" value="Transferase(Phosphotransferase) domain 1"/>
    <property type="match status" value="1"/>
</dbReference>
<dbReference type="EMBL" id="JAPFFF010000030">
    <property type="protein sequence ID" value="KAK8845684.1"/>
    <property type="molecule type" value="Genomic_DNA"/>
</dbReference>
<dbReference type="PANTHER" id="PTHR23257">
    <property type="entry name" value="SERINE-THREONINE PROTEIN KINASE"/>
    <property type="match status" value="1"/>
</dbReference>
<feature type="domain" description="Protein kinase" evidence="2">
    <location>
        <begin position="84"/>
        <end position="331"/>
    </location>
</feature>
<feature type="region of interest" description="Disordered" evidence="1">
    <location>
        <begin position="32"/>
        <end position="63"/>
    </location>
</feature>
<name>A0ABR2HG46_9EUKA</name>
<accession>A0ABR2HG46</accession>
<dbReference type="InterPro" id="IPR000719">
    <property type="entry name" value="Prot_kinase_dom"/>
</dbReference>
<organism evidence="3 4">
    <name type="scientific">Tritrichomonas musculus</name>
    <dbReference type="NCBI Taxonomy" id="1915356"/>
    <lineage>
        <taxon>Eukaryota</taxon>
        <taxon>Metamonada</taxon>
        <taxon>Parabasalia</taxon>
        <taxon>Tritrichomonadida</taxon>
        <taxon>Tritrichomonadidae</taxon>
        <taxon>Tritrichomonas</taxon>
    </lineage>
</organism>
<evidence type="ECO:0000313" key="4">
    <source>
        <dbReference type="Proteomes" id="UP001470230"/>
    </source>
</evidence>
<proteinExistence type="predicted"/>
<sequence>MGGMSPANLFSMAHKSGFWINRPHIHQANAQANLNNDDDDDDEEHEEEEHEEEEHEEEEPNFYNSKCKANEYIKILDEKIYEELKMIDEIALRTSGKVLKVSYNNKIYALKIMNYRKSSPNNYSDNQNFIKEYEFLSSLNHPNILKTFGIFLGNERKPPALLSEFCQMNLDELMKSKELSKFEIVCLIYQIIEAMKYLNFKKIIHLNLKPSNILIQNNIRVKISDFRISQSTNHDYHIKSHEIGELNFNAPEIFNGDYNEKSDVYSFGILLFYILSNGNLPNRNIKEMTMGKKVEIPDYFTQFSKDLINKCWNFDPKDRPSFKDILDELMVKKYDLVDLNDSELQKVESFVKKKKKSIPPYEE</sequence>
<gene>
    <name evidence="3" type="ORF">M9Y10_020602</name>
</gene>
<feature type="compositionally biased region" description="Acidic residues" evidence="1">
    <location>
        <begin position="36"/>
        <end position="60"/>
    </location>
</feature>
<keyword evidence="4" id="KW-1185">Reference proteome</keyword>
<dbReference type="InterPro" id="IPR050167">
    <property type="entry name" value="Ser_Thr_protein_kinase"/>
</dbReference>
<dbReference type="PROSITE" id="PS50011">
    <property type="entry name" value="PROTEIN_KINASE_DOM"/>
    <property type="match status" value="1"/>
</dbReference>
<evidence type="ECO:0000313" key="3">
    <source>
        <dbReference type="EMBL" id="KAK8845684.1"/>
    </source>
</evidence>
<dbReference type="Proteomes" id="UP001470230">
    <property type="component" value="Unassembled WGS sequence"/>
</dbReference>
<dbReference type="InterPro" id="IPR011009">
    <property type="entry name" value="Kinase-like_dom_sf"/>
</dbReference>
<dbReference type="InterPro" id="IPR001245">
    <property type="entry name" value="Ser-Thr/Tyr_kinase_cat_dom"/>
</dbReference>
<protein>
    <recommendedName>
        <fullName evidence="2">Protein kinase domain-containing protein</fullName>
    </recommendedName>
</protein>
<evidence type="ECO:0000256" key="1">
    <source>
        <dbReference type="SAM" id="MobiDB-lite"/>
    </source>
</evidence>